<comment type="caution">
    <text evidence="1">The sequence shown here is derived from an EMBL/GenBank/DDBJ whole genome shotgun (WGS) entry which is preliminary data.</text>
</comment>
<name>A0ACC1NW50_9HYPO</name>
<organism evidence="1 2">
    <name type="scientific">Zarea fungicola</name>
    <dbReference type="NCBI Taxonomy" id="93591"/>
    <lineage>
        <taxon>Eukaryota</taxon>
        <taxon>Fungi</taxon>
        <taxon>Dikarya</taxon>
        <taxon>Ascomycota</taxon>
        <taxon>Pezizomycotina</taxon>
        <taxon>Sordariomycetes</taxon>
        <taxon>Hypocreomycetidae</taxon>
        <taxon>Hypocreales</taxon>
        <taxon>Cordycipitaceae</taxon>
        <taxon>Zarea</taxon>
    </lineage>
</organism>
<accession>A0ACC1NW50</accession>
<keyword evidence="2" id="KW-1185">Reference proteome</keyword>
<gene>
    <name evidence="1" type="ORF">NQ176_g757</name>
</gene>
<protein>
    <submittedName>
        <fullName evidence="1">Uncharacterized protein</fullName>
    </submittedName>
</protein>
<sequence length="234" mass="26514">MDSPNHRIDSATRFNPYLENQDKVALVAQLEAIYVRRDSASSFIRRPDPRRVTGWEQGIFYLPSRDTLLDLLHDEMHVKWMGDMSKKFVTKMFEPSSSSWDSPELDAVKAQDIATCVVTGKQYTVAPALLIPPGFDEHMIPPMIFDDETTHRLKRLVKSLADPASSLEESSLQRSVSTITLDWEMHSLFAEGWVGFRPVDITEQTTTTTTTTTSGNSTMYYVEHPWRPCGACPP</sequence>
<proteinExistence type="predicted"/>
<evidence type="ECO:0000313" key="2">
    <source>
        <dbReference type="Proteomes" id="UP001143910"/>
    </source>
</evidence>
<evidence type="ECO:0000313" key="1">
    <source>
        <dbReference type="EMBL" id="KAJ2983353.1"/>
    </source>
</evidence>
<reference evidence="1" key="1">
    <citation type="submission" date="2022-08" db="EMBL/GenBank/DDBJ databases">
        <title>Genome Sequence of Lecanicillium fungicola.</title>
        <authorList>
            <person name="Buettner E."/>
        </authorList>
    </citation>
    <scope>NUCLEOTIDE SEQUENCE</scope>
    <source>
        <strain evidence="1">Babe33</strain>
    </source>
</reference>
<dbReference type="EMBL" id="JANJQO010000033">
    <property type="protein sequence ID" value="KAJ2983353.1"/>
    <property type="molecule type" value="Genomic_DNA"/>
</dbReference>
<dbReference type="Proteomes" id="UP001143910">
    <property type="component" value="Unassembled WGS sequence"/>
</dbReference>